<dbReference type="CDD" id="cd00092">
    <property type="entry name" value="HTH_CRP"/>
    <property type="match status" value="1"/>
</dbReference>
<dbReference type="InterPro" id="IPR012318">
    <property type="entry name" value="HTH_CRP"/>
</dbReference>
<dbReference type="Pfam" id="PF13545">
    <property type="entry name" value="HTH_Crp_2"/>
    <property type="match status" value="1"/>
</dbReference>
<dbReference type="Proteomes" id="UP001519887">
    <property type="component" value="Unassembled WGS sequence"/>
</dbReference>
<comment type="caution">
    <text evidence="7">The sequence shown here is derived from an EMBL/GenBank/DDBJ whole genome shotgun (WGS) entry which is preliminary data.</text>
</comment>
<keyword evidence="4" id="KW-0804">Transcription</keyword>
<dbReference type="InterPro" id="IPR014710">
    <property type="entry name" value="RmlC-like_jellyroll"/>
</dbReference>
<dbReference type="InterPro" id="IPR018490">
    <property type="entry name" value="cNMP-bd_dom_sf"/>
</dbReference>
<dbReference type="Pfam" id="PF00027">
    <property type="entry name" value="cNMP_binding"/>
    <property type="match status" value="1"/>
</dbReference>
<dbReference type="InterPro" id="IPR050397">
    <property type="entry name" value="Env_Response_Regulators"/>
</dbReference>
<keyword evidence="3" id="KW-0010">Activator</keyword>
<dbReference type="SMART" id="SM00419">
    <property type="entry name" value="HTH_CRP"/>
    <property type="match status" value="1"/>
</dbReference>
<name>A0ABS7C5V9_9BACL</name>
<evidence type="ECO:0000256" key="3">
    <source>
        <dbReference type="ARBA" id="ARBA00023159"/>
    </source>
</evidence>
<evidence type="ECO:0000313" key="7">
    <source>
        <dbReference type="EMBL" id="MBW7456293.1"/>
    </source>
</evidence>
<dbReference type="InterPro" id="IPR036390">
    <property type="entry name" value="WH_DNA-bd_sf"/>
</dbReference>
<dbReference type="SUPFAM" id="SSF51206">
    <property type="entry name" value="cAMP-binding domain-like"/>
    <property type="match status" value="1"/>
</dbReference>
<gene>
    <name evidence="7" type="ORF">K0U00_19860</name>
</gene>
<dbReference type="PANTHER" id="PTHR24567">
    <property type="entry name" value="CRP FAMILY TRANSCRIPTIONAL REGULATORY PROTEIN"/>
    <property type="match status" value="1"/>
</dbReference>
<dbReference type="PRINTS" id="PR00034">
    <property type="entry name" value="HTHCRP"/>
</dbReference>
<dbReference type="Gene3D" id="2.60.120.10">
    <property type="entry name" value="Jelly Rolls"/>
    <property type="match status" value="1"/>
</dbReference>
<reference evidence="7 8" key="1">
    <citation type="submission" date="2021-07" db="EMBL/GenBank/DDBJ databases">
        <title>Paenibacillus radiodurans sp. nov., isolated from the southeastern edge of Tengger Desert.</title>
        <authorList>
            <person name="Zhang G."/>
        </authorList>
    </citation>
    <scope>NUCLEOTIDE SEQUENCE [LARGE SCALE GENOMIC DNA]</scope>
    <source>
        <strain evidence="7 8">CCM 7311</strain>
    </source>
</reference>
<keyword evidence="1" id="KW-0805">Transcription regulation</keyword>
<sequence>MNTVLEDFQSAEAQRESALLAQLFEEHGQLRSCKKNEYIFREEDNSDEIYYVRSGLVKISQSAQEGQSITLFLRHVGEVFGAAEVLIGEKRQRDARCIVSSEVLTIAAPVFKNLLQSRTDVLYALTLSNARRLLQTQRYVEMLISRPAAWRLAHFLLQLGRRKGSTLQIALQLSHEEISFIVGCSRQTVTETLNKWREQGLISYEKKSVFIHDSAQFLSGV</sequence>
<dbReference type="PANTHER" id="PTHR24567:SF74">
    <property type="entry name" value="HTH-TYPE TRANSCRIPTIONAL REGULATOR ARCR"/>
    <property type="match status" value="1"/>
</dbReference>
<protein>
    <submittedName>
        <fullName evidence="7">Crp/Fnr family transcriptional regulator</fullName>
    </submittedName>
</protein>
<dbReference type="SMART" id="SM00100">
    <property type="entry name" value="cNMP"/>
    <property type="match status" value="1"/>
</dbReference>
<evidence type="ECO:0000256" key="4">
    <source>
        <dbReference type="ARBA" id="ARBA00023163"/>
    </source>
</evidence>
<dbReference type="PROSITE" id="PS51063">
    <property type="entry name" value="HTH_CRP_2"/>
    <property type="match status" value="1"/>
</dbReference>
<evidence type="ECO:0000256" key="1">
    <source>
        <dbReference type="ARBA" id="ARBA00023015"/>
    </source>
</evidence>
<feature type="domain" description="HTH crp-type" evidence="6">
    <location>
        <begin position="146"/>
        <end position="215"/>
    </location>
</feature>
<feature type="domain" description="Cyclic nucleotide-binding" evidence="5">
    <location>
        <begin position="7"/>
        <end position="132"/>
    </location>
</feature>
<keyword evidence="8" id="KW-1185">Reference proteome</keyword>
<evidence type="ECO:0000259" key="6">
    <source>
        <dbReference type="PROSITE" id="PS51063"/>
    </source>
</evidence>
<keyword evidence="2" id="KW-0238">DNA-binding</keyword>
<accession>A0ABS7C5V9</accession>
<evidence type="ECO:0000259" key="5">
    <source>
        <dbReference type="PROSITE" id="PS50042"/>
    </source>
</evidence>
<proteinExistence type="predicted"/>
<evidence type="ECO:0000313" key="8">
    <source>
        <dbReference type="Proteomes" id="UP001519887"/>
    </source>
</evidence>
<dbReference type="PROSITE" id="PS50042">
    <property type="entry name" value="CNMP_BINDING_3"/>
    <property type="match status" value="1"/>
</dbReference>
<dbReference type="CDD" id="cd00038">
    <property type="entry name" value="CAP_ED"/>
    <property type="match status" value="1"/>
</dbReference>
<dbReference type="EMBL" id="JAHZIK010000541">
    <property type="protein sequence ID" value="MBW7456293.1"/>
    <property type="molecule type" value="Genomic_DNA"/>
</dbReference>
<dbReference type="SUPFAM" id="SSF46785">
    <property type="entry name" value="Winged helix' DNA-binding domain"/>
    <property type="match status" value="1"/>
</dbReference>
<evidence type="ECO:0000256" key="2">
    <source>
        <dbReference type="ARBA" id="ARBA00023125"/>
    </source>
</evidence>
<organism evidence="7 8">
    <name type="scientific">Paenibacillus sepulcri</name>
    <dbReference type="NCBI Taxonomy" id="359917"/>
    <lineage>
        <taxon>Bacteria</taxon>
        <taxon>Bacillati</taxon>
        <taxon>Bacillota</taxon>
        <taxon>Bacilli</taxon>
        <taxon>Bacillales</taxon>
        <taxon>Paenibacillaceae</taxon>
        <taxon>Paenibacillus</taxon>
    </lineage>
</organism>
<dbReference type="InterPro" id="IPR000595">
    <property type="entry name" value="cNMP-bd_dom"/>
</dbReference>